<dbReference type="OrthoDB" id="15688at2759"/>
<dbReference type="InterPro" id="IPR035979">
    <property type="entry name" value="RBD_domain_sf"/>
</dbReference>
<dbReference type="InterPro" id="IPR008111">
    <property type="entry name" value="RNA-bd_8"/>
</dbReference>
<keyword evidence="4 6" id="KW-0694">RNA-binding</keyword>
<protein>
    <submittedName>
        <fullName evidence="9">RNA-binding protein 8A</fullName>
    </submittedName>
</protein>
<dbReference type="EMBL" id="JANBUL010000011">
    <property type="protein sequence ID" value="KAJ2785435.1"/>
    <property type="molecule type" value="Genomic_DNA"/>
</dbReference>
<evidence type="ECO:0000256" key="6">
    <source>
        <dbReference type="PROSITE-ProRule" id="PRU00176"/>
    </source>
</evidence>
<keyword evidence="3" id="KW-0963">Cytoplasm</keyword>
<reference evidence="9" key="1">
    <citation type="submission" date="2022-07" db="EMBL/GenBank/DDBJ databases">
        <title>Phylogenomic reconstructions and comparative analyses of Kickxellomycotina fungi.</title>
        <authorList>
            <person name="Reynolds N.K."/>
            <person name="Stajich J.E."/>
            <person name="Barry K."/>
            <person name="Grigoriev I.V."/>
            <person name="Crous P."/>
            <person name="Smith M.E."/>
        </authorList>
    </citation>
    <scope>NUCLEOTIDE SEQUENCE</scope>
    <source>
        <strain evidence="9">NBRC 105414</strain>
    </source>
</reference>
<evidence type="ECO:0000256" key="7">
    <source>
        <dbReference type="SAM" id="MobiDB-lite"/>
    </source>
</evidence>
<evidence type="ECO:0000256" key="4">
    <source>
        <dbReference type="ARBA" id="ARBA00022884"/>
    </source>
</evidence>
<evidence type="ECO:0000256" key="1">
    <source>
        <dbReference type="ARBA" id="ARBA00004123"/>
    </source>
</evidence>
<dbReference type="PROSITE" id="PS50102">
    <property type="entry name" value="RRM"/>
    <property type="match status" value="1"/>
</dbReference>
<dbReference type="CDD" id="cd12324">
    <property type="entry name" value="RRM_RBM8"/>
    <property type="match status" value="1"/>
</dbReference>
<evidence type="ECO:0000256" key="5">
    <source>
        <dbReference type="ARBA" id="ARBA00023242"/>
    </source>
</evidence>
<comment type="caution">
    <text evidence="9">The sequence shown here is derived from an EMBL/GenBank/DDBJ whole genome shotgun (WGS) entry which is preliminary data.</text>
</comment>
<keyword evidence="5" id="KW-0539">Nucleus</keyword>
<gene>
    <name evidence="9" type="primary">RBM8A</name>
    <name evidence="9" type="ORF">H4R18_000518</name>
</gene>
<feature type="region of interest" description="Disordered" evidence="7">
    <location>
        <begin position="1"/>
        <end position="30"/>
    </location>
</feature>
<dbReference type="GO" id="GO:0003729">
    <property type="term" value="F:mRNA binding"/>
    <property type="evidence" value="ECO:0007669"/>
    <property type="project" value="InterPro"/>
</dbReference>
<accession>A0A9W8HGH8</accession>
<evidence type="ECO:0000313" key="10">
    <source>
        <dbReference type="Proteomes" id="UP001140217"/>
    </source>
</evidence>
<proteinExistence type="predicted"/>
<evidence type="ECO:0000256" key="3">
    <source>
        <dbReference type="ARBA" id="ARBA00022490"/>
    </source>
</evidence>
<dbReference type="SMART" id="SM00360">
    <property type="entry name" value="RRM"/>
    <property type="match status" value="1"/>
</dbReference>
<feature type="compositionally biased region" description="Basic and acidic residues" evidence="7">
    <location>
        <begin position="160"/>
        <end position="188"/>
    </location>
</feature>
<name>A0A9W8HGH8_9FUNG</name>
<dbReference type="InterPro" id="IPR033744">
    <property type="entry name" value="RRM_RBM8"/>
</dbReference>
<dbReference type="Gene3D" id="3.30.70.330">
    <property type="match status" value="1"/>
</dbReference>
<dbReference type="AlphaFoldDB" id="A0A9W8HGH8"/>
<dbReference type="SUPFAM" id="SSF54928">
    <property type="entry name" value="RNA-binding domain, RBD"/>
    <property type="match status" value="1"/>
</dbReference>
<dbReference type="Proteomes" id="UP001140217">
    <property type="component" value="Unassembled WGS sequence"/>
</dbReference>
<dbReference type="Pfam" id="PF00076">
    <property type="entry name" value="RRM_1"/>
    <property type="match status" value="1"/>
</dbReference>
<dbReference type="PANTHER" id="PTHR45894">
    <property type="entry name" value="RNA-BINDING PROTEIN 8A"/>
    <property type="match status" value="1"/>
</dbReference>
<dbReference type="InterPro" id="IPR000504">
    <property type="entry name" value="RRM_dom"/>
</dbReference>
<feature type="domain" description="RRM" evidence="8">
    <location>
        <begin position="72"/>
        <end position="150"/>
    </location>
</feature>
<evidence type="ECO:0000259" key="8">
    <source>
        <dbReference type="PROSITE" id="PS50102"/>
    </source>
</evidence>
<organism evidence="9 10">
    <name type="scientific">Coemansia javaensis</name>
    <dbReference type="NCBI Taxonomy" id="2761396"/>
    <lineage>
        <taxon>Eukaryota</taxon>
        <taxon>Fungi</taxon>
        <taxon>Fungi incertae sedis</taxon>
        <taxon>Zoopagomycota</taxon>
        <taxon>Kickxellomycotina</taxon>
        <taxon>Kickxellomycetes</taxon>
        <taxon>Kickxellales</taxon>
        <taxon>Kickxellaceae</taxon>
        <taxon>Coemansia</taxon>
    </lineage>
</organism>
<dbReference type="GO" id="GO:0006396">
    <property type="term" value="P:RNA processing"/>
    <property type="evidence" value="ECO:0007669"/>
    <property type="project" value="InterPro"/>
</dbReference>
<feature type="region of interest" description="Disordered" evidence="7">
    <location>
        <begin position="43"/>
        <end position="62"/>
    </location>
</feature>
<feature type="region of interest" description="Disordered" evidence="7">
    <location>
        <begin position="159"/>
        <end position="212"/>
    </location>
</feature>
<feature type="compositionally biased region" description="Basic and acidic residues" evidence="7">
    <location>
        <begin position="198"/>
        <end position="212"/>
    </location>
</feature>
<dbReference type="InterPro" id="IPR012677">
    <property type="entry name" value="Nucleotide-bd_a/b_plait_sf"/>
</dbReference>
<dbReference type="PRINTS" id="PR01738">
    <property type="entry name" value="RNABINDINGM8"/>
</dbReference>
<keyword evidence="10" id="KW-1185">Reference proteome</keyword>
<dbReference type="GO" id="GO:0005634">
    <property type="term" value="C:nucleus"/>
    <property type="evidence" value="ECO:0007669"/>
    <property type="project" value="UniProtKB-SubCell"/>
</dbReference>
<evidence type="ECO:0000313" key="9">
    <source>
        <dbReference type="EMBL" id="KAJ2785435.1"/>
    </source>
</evidence>
<sequence>MADKVISIAGSASKQAAPEEAVPPGSAMEVESEPAAVAIAGCAPRQVEQDATTEPAPRLDSSAVAQRSVEGWVVVATGVHEEAREEDVQDFFADYGRVRNLHLNLDRQTGYVKGYALVEYDQQDEARAAVQQGSGRRLLGKPLVVDFAFVASSAESAARGGERFARRDERDGGYGRGGDRYVPRADRYGRRHSRSPRRSAERSREQSPDVGF</sequence>
<comment type="subcellular location">
    <subcellularLocation>
        <location evidence="2">Cytoplasm</location>
    </subcellularLocation>
    <subcellularLocation>
        <location evidence="1">Nucleus</location>
    </subcellularLocation>
</comment>
<dbReference type="GO" id="GO:0005737">
    <property type="term" value="C:cytoplasm"/>
    <property type="evidence" value="ECO:0007669"/>
    <property type="project" value="UniProtKB-SubCell"/>
</dbReference>
<evidence type="ECO:0000256" key="2">
    <source>
        <dbReference type="ARBA" id="ARBA00004496"/>
    </source>
</evidence>